<reference evidence="2 3" key="1">
    <citation type="submission" date="2019-03" db="EMBL/GenBank/DDBJ databases">
        <title>Nematode-trapping fungi genome.</title>
        <authorList>
            <person name="Vidal-Diez De Ulzurrun G."/>
        </authorList>
    </citation>
    <scope>NUCLEOTIDE SEQUENCE [LARGE SCALE GENOMIC DNA]</scope>
    <source>
        <strain evidence="2 3">TWF154</strain>
    </source>
</reference>
<dbReference type="EMBL" id="SOZJ01000003">
    <property type="protein sequence ID" value="TGJ69830.1"/>
    <property type="molecule type" value="Genomic_DNA"/>
</dbReference>
<evidence type="ECO:0000313" key="2">
    <source>
        <dbReference type="EMBL" id="TGJ69830.1"/>
    </source>
</evidence>
<dbReference type="AlphaFoldDB" id="A0A8H2DZI0"/>
<feature type="region of interest" description="Disordered" evidence="1">
    <location>
        <begin position="71"/>
        <end position="145"/>
    </location>
</feature>
<evidence type="ECO:0000256" key="1">
    <source>
        <dbReference type="SAM" id="MobiDB-lite"/>
    </source>
</evidence>
<protein>
    <submittedName>
        <fullName evidence="2">Uncharacterized protein</fullName>
    </submittedName>
</protein>
<accession>A0A8H2DZI0</accession>
<name>A0A8H2DZI0_ORBOL</name>
<gene>
    <name evidence="2" type="ORF">EYR41_005841</name>
</gene>
<sequence length="167" mass="18862">MALKSISKILLARLLSRRSKSTSKSIRNHKKGHIKEYLGGSHKRRQLDQEPVSLEASQTQGWVVVEVPRRAAEEEDEEHGSTTIMLEKARRKSRVTTVSRDSVQDCPRGADEFIEERSKDAPKTGSENSPPDGASDSLDSLEGIKPQFWDNKKEIVLTRLKKKVNKE</sequence>
<feature type="compositionally biased region" description="Basic and acidic residues" evidence="1">
    <location>
        <begin position="108"/>
        <end position="122"/>
    </location>
</feature>
<feature type="region of interest" description="Disordered" evidence="1">
    <location>
        <begin position="19"/>
        <end position="55"/>
    </location>
</feature>
<organism evidence="2 3">
    <name type="scientific">Orbilia oligospora</name>
    <name type="common">Nematode-trapping fungus</name>
    <name type="synonym">Arthrobotrys oligospora</name>
    <dbReference type="NCBI Taxonomy" id="2813651"/>
    <lineage>
        <taxon>Eukaryota</taxon>
        <taxon>Fungi</taxon>
        <taxon>Dikarya</taxon>
        <taxon>Ascomycota</taxon>
        <taxon>Pezizomycotina</taxon>
        <taxon>Orbiliomycetes</taxon>
        <taxon>Orbiliales</taxon>
        <taxon>Orbiliaceae</taxon>
        <taxon>Orbilia</taxon>
    </lineage>
</organism>
<proteinExistence type="predicted"/>
<evidence type="ECO:0000313" key="3">
    <source>
        <dbReference type="Proteomes" id="UP000297595"/>
    </source>
</evidence>
<dbReference type="Proteomes" id="UP000297595">
    <property type="component" value="Unassembled WGS sequence"/>
</dbReference>
<feature type="compositionally biased region" description="Basic residues" evidence="1">
    <location>
        <begin position="19"/>
        <end position="33"/>
    </location>
</feature>
<comment type="caution">
    <text evidence="2">The sequence shown here is derived from an EMBL/GenBank/DDBJ whole genome shotgun (WGS) entry which is preliminary data.</text>
</comment>